<dbReference type="EMBL" id="AAVQ01000002">
    <property type="protein sequence ID" value="EAZ63010.2"/>
    <property type="molecule type" value="Genomic_DNA"/>
</dbReference>
<feature type="region of interest" description="Disordered" evidence="5">
    <location>
        <begin position="295"/>
        <end position="374"/>
    </location>
</feature>
<feature type="domain" description="Exocyst complex component Sec3 PIP2-binding N-terminal" evidence="6">
    <location>
        <begin position="107"/>
        <end position="193"/>
    </location>
</feature>
<dbReference type="GO" id="GO:0005546">
    <property type="term" value="F:phosphatidylinositol-4,5-bisphosphate binding"/>
    <property type="evidence" value="ECO:0007669"/>
    <property type="project" value="TreeGrafter"/>
</dbReference>
<keyword evidence="2" id="KW-0813">Transport</keyword>
<dbReference type="SMART" id="SM01313">
    <property type="entry name" value="Sec3-PIP2_bind"/>
    <property type="match status" value="1"/>
</dbReference>
<dbReference type="GO" id="GO:0005886">
    <property type="term" value="C:plasma membrane"/>
    <property type="evidence" value="ECO:0007669"/>
    <property type="project" value="TreeGrafter"/>
</dbReference>
<evidence type="ECO:0000256" key="2">
    <source>
        <dbReference type="ARBA" id="ARBA00022448"/>
    </source>
</evidence>
<dbReference type="Pfam" id="PF15277">
    <property type="entry name" value="Sec3-PIP2_bind"/>
    <property type="match status" value="1"/>
</dbReference>
<dbReference type="FunCoup" id="A3GH85">
    <property type="interactions" value="70"/>
</dbReference>
<dbReference type="STRING" id="322104.A3GH85"/>
<dbReference type="HOGENOM" id="CLU_002075_1_0_1"/>
<feature type="compositionally biased region" description="Low complexity" evidence="5">
    <location>
        <begin position="1"/>
        <end position="13"/>
    </location>
</feature>
<dbReference type="Pfam" id="PF20654">
    <property type="entry name" value="Sec3_C-term"/>
    <property type="match status" value="1"/>
</dbReference>
<dbReference type="PANTHER" id="PTHR16092:SF14">
    <property type="entry name" value="EXOCYST COMPLEX COMPONENT 1 ISOFORM X1"/>
    <property type="match status" value="1"/>
</dbReference>
<evidence type="ECO:0000256" key="4">
    <source>
        <dbReference type="ARBA" id="ARBA00023054"/>
    </source>
</evidence>
<dbReference type="GeneID" id="4851634"/>
<protein>
    <recommendedName>
        <fullName evidence="6">Exocyst complex component Sec3 PIP2-binding N-terminal domain-containing protein</fullName>
    </recommendedName>
</protein>
<evidence type="ECO:0000313" key="8">
    <source>
        <dbReference type="Proteomes" id="UP000002258"/>
    </source>
</evidence>
<feature type="region of interest" description="Disordered" evidence="5">
    <location>
        <begin position="216"/>
        <end position="273"/>
    </location>
</feature>
<dbReference type="InterPro" id="IPR048628">
    <property type="entry name" value="Sec3_C"/>
</dbReference>
<dbReference type="Proteomes" id="UP000002258">
    <property type="component" value="Chromosome 1"/>
</dbReference>
<evidence type="ECO:0000256" key="3">
    <source>
        <dbReference type="ARBA" id="ARBA00022483"/>
    </source>
</evidence>
<dbReference type="OrthoDB" id="27109at2759"/>
<gene>
    <name evidence="7" type="ORF">PICST_81254</name>
</gene>
<feature type="compositionally biased region" description="Polar residues" evidence="5">
    <location>
        <begin position="342"/>
        <end position="374"/>
    </location>
</feature>
<keyword evidence="8" id="KW-1185">Reference proteome</keyword>
<evidence type="ECO:0000256" key="5">
    <source>
        <dbReference type="SAM" id="MobiDB-lite"/>
    </source>
</evidence>
<dbReference type="GO" id="GO:0006893">
    <property type="term" value="P:Golgi to plasma membrane transport"/>
    <property type="evidence" value="ECO:0007669"/>
    <property type="project" value="TreeGrafter"/>
</dbReference>
<feature type="region of interest" description="Disordered" evidence="5">
    <location>
        <begin position="489"/>
        <end position="530"/>
    </location>
</feature>
<name>A3GH85_PICST</name>
<dbReference type="RefSeq" id="XP_001387033.2">
    <property type="nucleotide sequence ID" value="XM_001386996.1"/>
</dbReference>
<dbReference type="GO" id="GO:0006887">
    <property type="term" value="P:exocytosis"/>
    <property type="evidence" value="ECO:0007669"/>
    <property type="project" value="UniProtKB-KW"/>
</dbReference>
<evidence type="ECO:0000313" key="7">
    <source>
        <dbReference type="EMBL" id="EAZ63010.2"/>
    </source>
</evidence>
<feature type="compositionally biased region" description="Basic and acidic residues" evidence="5">
    <location>
        <begin position="501"/>
        <end position="512"/>
    </location>
</feature>
<dbReference type="eggNOG" id="ENOG502QSCI">
    <property type="taxonomic scope" value="Eukaryota"/>
</dbReference>
<dbReference type="GO" id="GO:0000145">
    <property type="term" value="C:exocyst"/>
    <property type="evidence" value="ECO:0007669"/>
    <property type="project" value="InterPro"/>
</dbReference>
<dbReference type="Pfam" id="PF09763">
    <property type="entry name" value="Sec3_CC"/>
    <property type="match status" value="1"/>
</dbReference>
<dbReference type="KEGG" id="pic:PICST_81254"/>
<dbReference type="InParanoid" id="A3GH85"/>
<proteinExistence type="inferred from homology"/>
<comment type="caution">
    <text evidence="7">The sequence shown here is derived from an EMBL/GenBank/DDBJ whole genome shotgun (WGS) entry which is preliminary data.</text>
</comment>
<dbReference type="OMA" id="SFMRVFP"/>
<feature type="compositionally biased region" description="Polar residues" evidence="5">
    <location>
        <begin position="519"/>
        <end position="530"/>
    </location>
</feature>
<dbReference type="InterPro" id="IPR019160">
    <property type="entry name" value="Sec3_CC"/>
</dbReference>
<reference evidence="7 8" key="1">
    <citation type="journal article" date="2007" name="Nat. Biotechnol.">
        <title>Genome sequence of the lignocellulose-bioconverting and xylose-fermenting yeast Pichia stipitis.</title>
        <authorList>
            <person name="Jeffries T.W."/>
            <person name="Grigoriev I.V."/>
            <person name="Grimwood J."/>
            <person name="Laplaza J.M."/>
            <person name="Aerts A."/>
            <person name="Salamov A."/>
            <person name="Schmutz J."/>
            <person name="Lindquist E."/>
            <person name="Dehal P."/>
            <person name="Shapiro H."/>
            <person name="Jin Y.S."/>
            <person name="Passoth V."/>
            <person name="Richardson P.M."/>
        </authorList>
    </citation>
    <scope>NUCLEOTIDE SEQUENCE [LARGE SCALE GENOMIC DNA]</scope>
    <source>
        <strain evidence="8">ATCC 58785 / CBS 6054 / NBRC 10063 / NRRL Y-11545</strain>
    </source>
</reference>
<dbReference type="Gene3D" id="2.30.29.90">
    <property type="match status" value="1"/>
</dbReference>
<evidence type="ECO:0000259" key="6">
    <source>
        <dbReference type="SMART" id="SM01313"/>
    </source>
</evidence>
<feature type="compositionally biased region" description="Polar residues" evidence="5">
    <location>
        <begin position="216"/>
        <end position="234"/>
    </location>
</feature>
<comment type="similarity">
    <text evidence="1">Belongs to the SEC3 family.</text>
</comment>
<organism evidence="7 8">
    <name type="scientific">Scheffersomyces stipitis (strain ATCC 58785 / CBS 6054 / NBRC 10063 / NRRL Y-11545)</name>
    <name type="common">Yeast</name>
    <name type="synonym">Pichia stipitis</name>
    <dbReference type="NCBI Taxonomy" id="322104"/>
    <lineage>
        <taxon>Eukaryota</taxon>
        <taxon>Fungi</taxon>
        <taxon>Dikarya</taxon>
        <taxon>Ascomycota</taxon>
        <taxon>Saccharomycotina</taxon>
        <taxon>Pichiomycetes</taxon>
        <taxon>Debaryomycetaceae</taxon>
        <taxon>Scheffersomyces</taxon>
    </lineage>
</organism>
<feature type="compositionally biased region" description="Polar residues" evidence="5">
    <location>
        <begin position="24"/>
        <end position="47"/>
    </location>
</feature>
<feature type="region of interest" description="Disordered" evidence="5">
    <location>
        <begin position="1"/>
        <end position="47"/>
    </location>
</feature>
<dbReference type="CDD" id="cd13315">
    <property type="entry name" value="PH_Sec3"/>
    <property type="match status" value="1"/>
</dbReference>
<keyword evidence="3" id="KW-0268">Exocytosis</keyword>
<keyword evidence="4" id="KW-0175">Coiled coil</keyword>
<feature type="compositionally biased region" description="Low complexity" evidence="5">
    <location>
        <begin position="296"/>
        <end position="305"/>
    </location>
</feature>
<evidence type="ECO:0000256" key="1">
    <source>
        <dbReference type="ARBA" id="ARBA00006518"/>
    </source>
</evidence>
<feature type="compositionally biased region" description="Polar residues" evidence="5">
    <location>
        <begin position="312"/>
        <end position="334"/>
    </location>
</feature>
<sequence length="1348" mass="154886">MLPRAQPNSARPQQRPPQPTSQQGHYPNHQQTNQQQARRPSAQNLDAQRQRRLVADKLIHDCYSKMLVSKDGRKFPETSYQTHIHIAEFSSYPSSPPPSNLPPNKIGTVKNRILAICVKYSGRVLLQKGKYNEAKNVYQIGRTWDMDELKAIRRTSETSFILTLNKDYYWQTDEGVERLWKFSRALTSYYGGFMGRYPELHGFSLSDFKLAPTATKKQLTGSPSKPLEASSSDVVLNDSAPDASRAENHTKDVSIPPPPPQHQQDLSPDFYKDFDFTSNGKLPAKPMMVMQVDRPSFSSQSSLPISDKRQSSENVNSPSSNYNKTPTSNMNKFNAINEDLNKSTPDTSRYSNNSGNHPYQQRSPLNNMSTTSDIVNNDSQSFVFEPKEQYSPDKLHEYAKQARETSPLRNFKPIPEHEVVEHRNFSEPLETVAALGMQLQDHLEAENLPSVENSKTESEIIQNFAERIPEHPGIASSAKSPDFGIEEITDESDSENFKGASKKDPIETEPIDKGLGLSELSQPPNGEYHTSTINSSIQEIENMLDSHISKSKEDANLSVDESANLGQIDPDISARNITQSSIDDTLESNQKYSFDEGTMYTHDTLQSEPGLNIVKKDGEKLEKDPEVEELFDDLKWSITDDSDSLIKKLTRELNNVKQQNVRELIGLNFGSSNVSKDVGTSINEVENLSHIFKKMEIDFKFLSSEVDTIENNSQGLQVKSINRKLLYNDLRGILSKVSVNSDDLRIIEGFTEFDRLNKLENLELALLDLFNALSTIKHDPTEDDFYLSSMRALKQFDATYERVTSSFIKNFIFFAKSQFKMLIEQASSDLIRFKPHILLRELNNMLIYTGITYFVKECGAIEFQELNQFFNALISNFLESLIKSKLKRINYSNNSNSTASNGLSQVLDENHLRKSRTLRLSRKRFGLNMEESDDHKQQAHLENVRKYSKNSNEIEDPKAVVAIIDESKDLISIIQFFVGTFFHYDRDTFDYDEFMKVHPYSERRRMIDDFPSLNVETLNDNKNYSTNELIGNMTTIFGNFINIFMKRVNPVELNIPLILIYLETVSNSTQSTNQEFLLFNFLKKSIEKYKNTWTKFIEGQIELLNNSLVVAKSGVLPSVKNVNQLLLITESSLENNREIRNTSVRSMVDLSYKQITEALIHLFMRDDPLLKNNDLDDKEREYRNVSIIQNIYYILEQLDSVNNGTSSTRDMNARLETVFKKVEDTYFQKLLTKNIGKLIEFVNNYEALDKLNRPKKYNKKYVKSLLASYTQKEVSLKVHEIYKKLEKHYVTGSDMFEKDLVEKLWEDMENSTVNYFTRLNKILRNDFDRDIEYNIGKQEIHSIFKSIH</sequence>
<accession>A3GH85</accession>
<dbReference type="PANTHER" id="PTHR16092">
    <property type="entry name" value="SEC3/SYNTAXIN-RELATED"/>
    <property type="match status" value="1"/>
</dbReference>
<dbReference type="InterPro" id="IPR028258">
    <property type="entry name" value="Sec3-PIP2_bind"/>
</dbReference>